<dbReference type="Proteomes" id="UP000243053">
    <property type="component" value="Unassembled WGS sequence"/>
</dbReference>
<dbReference type="EMBL" id="MAAF01000076">
    <property type="protein sequence ID" value="OUR78934.1"/>
    <property type="molecule type" value="Genomic_DNA"/>
</dbReference>
<comment type="subcellular location">
    <subcellularLocation>
        <location evidence="2">Cell outer membrane</location>
        <topology evidence="2">Lipid-anchor</topology>
    </subcellularLocation>
</comment>
<organism evidence="3 4">
    <name type="scientific">Colwellia psychrerythraea</name>
    <name type="common">Vibrio psychroerythus</name>
    <dbReference type="NCBI Taxonomy" id="28229"/>
    <lineage>
        <taxon>Bacteria</taxon>
        <taxon>Pseudomonadati</taxon>
        <taxon>Pseudomonadota</taxon>
        <taxon>Gammaproteobacteria</taxon>
        <taxon>Alteromonadales</taxon>
        <taxon>Colwelliaceae</taxon>
        <taxon>Colwellia</taxon>
    </lineage>
</organism>
<keyword evidence="2" id="KW-0472">Membrane</keyword>
<evidence type="ECO:0000313" key="4">
    <source>
        <dbReference type="Proteomes" id="UP000243053"/>
    </source>
</evidence>
<dbReference type="NCBIfam" id="TIGR01845">
    <property type="entry name" value="outer_NodT"/>
    <property type="match status" value="1"/>
</dbReference>
<keyword evidence="2" id="KW-0732">Signal</keyword>
<proteinExistence type="inferred from homology"/>
<dbReference type="PROSITE" id="PS51257">
    <property type="entry name" value="PROKAR_LIPOPROTEIN"/>
    <property type="match status" value="1"/>
</dbReference>
<dbReference type="PANTHER" id="PTHR30203:SF30">
    <property type="entry name" value="OUTER MEMBRANE PROTEIN-RELATED"/>
    <property type="match status" value="1"/>
</dbReference>
<dbReference type="SUPFAM" id="SSF56954">
    <property type="entry name" value="Outer membrane efflux proteins (OEP)"/>
    <property type="match status" value="1"/>
</dbReference>
<protein>
    <submittedName>
        <fullName evidence="3">RND transporter</fullName>
    </submittedName>
</protein>
<name>A0A1Y5ECP9_COLPS</name>
<evidence type="ECO:0000256" key="1">
    <source>
        <dbReference type="ARBA" id="ARBA00007613"/>
    </source>
</evidence>
<evidence type="ECO:0000256" key="2">
    <source>
        <dbReference type="RuleBase" id="RU362097"/>
    </source>
</evidence>
<feature type="signal peptide" evidence="2">
    <location>
        <begin position="1"/>
        <end position="27"/>
    </location>
</feature>
<dbReference type="GO" id="GO:0009279">
    <property type="term" value="C:cell outer membrane"/>
    <property type="evidence" value="ECO:0007669"/>
    <property type="project" value="UniProtKB-SubCell"/>
</dbReference>
<dbReference type="InterPro" id="IPR010131">
    <property type="entry name" value="MdtP/NodT-like"/>
</dbReference>
<gene>
    <name evidence="3" type="ORF">A9Q75_13080</name>
</gene>
<dbReference type="AlphaFoldDB" id="A0A1Y5ECP9"/>
<reference evidence="4" key="1">
    <citation type="journal article" date="2017" name="Proc. Natl. Acad. Sci. U.S.A.">
        <title>Simulation of Deepwater Horizon oil plume reveals substrate specialization within a complex community of hydrocarbon degraders.</title>
        <authorList>
            <person name="Hu P."/>
            <person name="Dubinsky E.A."/>
            <person name="Probst A.J."/>
            <person name="Wang J."/>
            <person name="Sieber C.M.K."/>
            <person name="Tom L.M."/>
            <person name="Gardinali P."/>
            <person name="Banfield J.F."/>
            <person name="Atlas R.M."/>
            <person name="Andersen G.L."/>
        </authorList>
    </citation>
    <scope>NUCLEOTIDE SEQUENCE [LARGE SCALE GENOMIC DNA]</scope>
</reference>
<keyword evidence="2" id="KW-0449">Lipoprotein</keyword>
<comment type="similarity">
    <text evidence="1 2">Belongs to the outer membrane factor (OMF) (TC 1.B.17) family.</text>
</comment>
<sequence>MTRRFRLLLPLFSSLLLLLACSSTSQVDEKLKDLPLPQNWQDSKKALAVEHNWLSELDNVQVHQLVKKALAANHQFAMQAYSLEIAKQQLIISGSQLWPELDLAFRSGRNKDNQTDSYSNSNSVNLNLSYEVDIWGKLSDADRMTNYNYLAQKATFEQYKQQLVVNVITIWFRVIEAEKLLTLYRSRVENSQQNLAIIEAGYNSGLTAALDVYLTRNDLNNELTRVSEQETEKTKLIRQLERLIGEYPKGELLVNANLPLLTTDIPVGLPSELISRKPELKASWYQLISQDASLAYAHKQRFPSIVLSGSVGDSNADIGDLLSGSSLAWSLLGSISAPIFNAGRLKASEEKARIELKQAEQLYLDTLYNAFNDVENAITTEKNLKNSYYTMLAAQENAKIAATLSFEQYQSGLVTYTTVLDAQKRSFEAQTTLIKIKNQLIANRVNLHLSLGGDFTTPSLENKAE</sequence>
<keyword evidence="2" id="KW-1134">Transmembrane beta strand</keyword>
<accession>A0A1Y5ECP9</accession>
<dbReference type="InterPro" id="IPR003423">
    <property type="entry name" value="OMP_efflux"/>
</dbReference>
<keyword evidence="2" id="KW-0564">Palmitate</keyword>
<dbReference type="Gene3D" id="1.20.1600.10">
    <property type="entry name" value="Outer membrane efflux proteins (OEP)"/>
    <property type="match status" value="1"/>
</dbReference>
<dbReference type="PANTHER" id="PTHR30203">
    <property type="entry name" value="OUTER MEMBRANE CATION EFFLUX PROTEIN"/>
    <property type="match status" value="1"/>
</dbReference>
<feature type="chain" id="PRO_5011834538" evidence="2">
    <location>
        <begin position="28"/>
        <end position="465"/>
    </location>
</feature>
<comment type="caution">
    <text evidence="3">The sequence shown here is derived from an EMBL/GenBank/DDBJ whole genome shotgun (WGS) entry which is preliminary data.</text>
</comment>
<evidence type="ECO:0000313" key="3">
    <source>
        <dbReference type="EMBL" id="OUR78934.1"/>
    </source>
</evidence>
<keyword evidence="2" id="KW-0812">Transmembrane</keyword>
<dbReference type="GO" id="GO:0015562">
    <property type="term" value="F:efflux transmembrane transporter activity"/>
    <property type="evidence" value="ECO:0007669"/>
    <property type="project" value="InterPro"/>
</dbReference>
<dbReference type="Gene3D" id="2.20.200.10">
    <property type="entry name" value="Outer membrane efflux proteins (OEP)"/>
    <property type="match status" value="1"/>
</dbReference>
<dbReference type="Pfam" id="PF02321">
    <property type="entry name" value="OEP"/>
    <property type="match status" value="2"/>
</dbReference>